<dbReference type="AlphaFoldDB" id="A0A667HYP1"/>
<dbReference type="PANTHER" id="PTHR19872:SF7">
    <property type="entry name" value="F-BOX AND WD REPEAT DOMAIN CONTAINING PROTEIN 10B-RELATED"/>
    <property type="match status" value="1"/>
</dbReference>
<sequence>MSPDQFLLTVNALQQAHNSGALAYPRRPQTQVIDAQGPSIPHPRKVLSFKGKSIQHAVDRLRRSEPPVDVKQTNIPLEIQKLQPNLKNSLHSPRVQSTIPQPVILHPRLTGSCKGEDQVTSSIDGTVRAFSPLTSTQVIKPNRMLAPPAGMTTKSVRRERPHFCTTLDPFRANTQFMLLTVREEKEYREAKRKEYQARKPTKVLDPEKASKSAWIRKIQGLPLDNFLKQGKIAAPELGQNMFI</sequence>
<dbReference type="InterPro" id="IPR051075">
    <property type="entry name" value="SCF_subunit_WD-repeat"/>
</dbReference>
<accession>A0A667HYP1</accession>
<evidence type="ECO:0000313" key="1">
    <source>
        <dbReference type="Ensembl" id="ENSLCNP00005025265.1"/>
    </source>
</evidence>
<organism evidence="1 2">
    <name type="scientific">Lynx canadensis</name>
    <name type="common">Canada lynx</name>
    <name type="synonym">Felis canadensis</name>
    <dbReference type="NCBI Taxonomy" id="61383"/>
    <lineage>
        <taxon>Eukaryota</taxon>
        <taxon>Metazoa</taxon>
        <taxon>Chordata</taxon>
        <taxon>Craniata</taxon>
        <taxon>Vertebrata</taxon>
        <taxon>Euteleostomi</taxon>
        <taxon>Mammalia</taxon>
        <taxon>Eutheria</taxon>
        <taxon>Laurasiatheria</taxon>
        <taxon>Carnivora</taxon>
        <taxon>Feliformia</taxon>
        <taxon>Felidae</taxon>
        <taxon>Felinae</taxon>
        <taxon>Lynx</taxon>
    </lineage>
</organism>
<evidence type="ECO:0000313" key="2">
    <source>
        <dbReference type="Proteomes" id="UP000472241"/>
    </source>
</evidence>
<protein>
    <submittedName>
        <fullName evidence="1">Uncharacterized protein</fullName>
    </submittedName>
</protein>
<name>A0A667HYP1_LYNCA</name>
<dbReference type="Ensembl" id="ENSLCNT00005028229.1">
    <property type="protein sequence ID" value="ENSLCNP00005025265.1"/>
    <property type="gene ID" value="ENSLCNG00005016423.1"/>
</dbReference>
<dbReference type="PANTHER" id="PTHR19872">
    <property type="entry name" value="UBIQUITIN LIGASE SPECIFICITY FACTOR/HREP PROTEIN"/>
    <property type="match status" value="1"/>
</dbReference>
<reference evidence="1" key="1">
    <citation type="submission" date="2025-08" db="UniProtKB">
        <authorList>
            <consortium name="Ensembl"/>
        </authorList>
    </citation>
    <scope>IDENTIFICATION</scope>
</reference>
<reference evidence="1" key="2">
    <citation type="submission" date="2025-09" db="UniProtKB">
        <authorList>
            <consortium name="Ensembl"/>
        </authorList>
    </citation>
    <scope>IDENTIFICATION</scope>
</reference>
<dbReference type="Proteomes" id="UP000472241">
    <property type="component" value="Unplaced"/>
</dbReference>
<proteinExistence type="predicted"/>
<keyword evidence="2" id="KW-1185">Reference proteome</keyword>